<keyword evidence="4" id="KW-1185">Reference proteome</keyword>
<gene>
    <name evidence="3" type="ORF">D3876_11245</name>
</gene>
<sequence>MADKGDMQMHDQTYHGFLTLLKVGTAASIILAAIVIFVIAN</sequence>
<dbReference type="InterPro" id="IPR012422">
    <property type="entry name" value="Cyt_c_oxidase_su4_bac-aa3"/>
</dbReference>
<name>A0A418WNE7_9SPHN</name>
<dbReference type="InterPro" id="IPR036596">
    <property type="entry name" value="Cyt-C_aa3_sf"/>
</dbReference>
<dbReference type="RefSeq" id="WP_119763747.1">
    <property type="nucleotide sequence ID" value="NZ_QYUM01000003.1"/>
</dbReference>
<dbReference type="EMBL" id="QYUM01000003">
    <property type="protein sequence ID" value="RJF91528.1"/>
    <property type="molecule type" value="Genomic_DNA"/>
</dbReference>
<comment type="caution">
    <text evidence="3">The sequence shown here is derived from an EMBL/GenBank/DDBJ whole genome shotgun (WGS) entry which is preliminary data.</text>
</comment>
<keyword evidence="1" id="KW-1133">Transmembrane helix</keyword>
<dbReference type="Proteomes" id="UP000286100">
    <property type="component" value="Unassembled WGS sequence"/>
</dbReference>
<feature type="domain" description="Cytochrome c oxidase subunit IV bacterial aa3 type" evidence="2">
    <location>
        <begin position="2"/>
        <end position="35"/>
    </location>
</feature>
<organism evidence="3 4">
    <name type="scientific">Sphingomonas cavernae</name>
    <dbReference type="NCBI Taxonomy" id="2320861"/>
    <lineage>
        <taxon>Bacteria</taxon>
        <taxon>Pseudomonadati</taxon>
        <taxon>Pseudomonadota</taxon>
        <taxon>Alphaproteobacteria</taxon>
        <taxon>Sphingomonadales</taxon>
        <taxon>Sphingomonadaceae</taxon>
        <taxon>Sphingomonas</taxon>
    </lineage>
</organism>
<evidence type="ECO:0000313" key="3">
    <source>
        <dbReference type="EMBL" id="RJF91528.1"/>
    </source>
</evidence>
<keyword evidence="1" id="KW-0812">Transmembrane</keyword>
<proteinExistence type="predicted"/>
<dbReference type="Pfam" id="PF07835">
    <property type="entry name" value="COX4_pro_2"/>
    <property type="match status" value="1"/>
</dbReference>
<reference evidence="3 4" key="1">
    <citation type="submission" date="2018-09" db="EMBL/GenBank/DDBJ databases">
        <authorList>
            <person name="Zhu H."/>
        </authorList>
    </citation>
    <scope>NUCLEOTIDE SEQUENCE [LARGE SCALE GENOMIC DNA]</scope>
    <source>
        <strain evidence="3 4">K2R01-6</strain>
    </source>
</reference>
<keyword evidence="1" id="KW-0472">Membrane</keyword>
<evidence type="ECO:0000313" key="4">
    <source>
        <dbReference type="Proteomes" id="UP000286100"/>
    </source>
</evidence>
<feature type="transmembrane region" description="Helical" evidence="1">
    <location>
        <begin position="20"/>
        <end position="40"/>
    </location>
</feature>
<dbReference type="Gene3D" id="1.20.5.160">
    <property type="entry name" value="Bacterial aa3 type cytochrome c oxidase subunit IV"/>
    <property type="match status" value="1"/>
</dbReference>
<dbReference type="SUPFAM" id="SSF81469">
    <property type="entry name" value="Bacterial aa3 type cytochrome c oxidase subunit IV"/>
    <property type="match status" value="1"/>
</dbReference>
<accession>A0A418WNE7</accession>
<protein>
    <submittedName>
        <fullName evidence="3">Aa3-type cytochrome c oxidase subunit IV</fullName>
    </submittedName>
</protein>
<evidence type="ECO:0000256" key="1">
    <source>
        <dbReference type="SAM" id="Phobius"/>
    </source>
</evidence>
<dbReference type="AlphaFoldDB" id="A0A418WNE7"/>
<evidence type="ECO:0000259" key="2">
    <source>
        <dbReference type="Pfam" id="PF07835"/>
    </source>
</evidence>